<feature type="chain" id="PRO_5042239448" evidence="2">
    <location>
        <begin position="23"/>
        <end position="140"/>
    </location>
</feature>
<evidence type="ECO:0000313" key="4">
    <source>
        <dbReference type="Proteomes" id="UP001218218"/>
    </source>
</evidence>
<gene>
    <name evidence="3" type="ORF">DFH08DRAFT_818503</name>
</gene>
<feature type="compositionally biased region" description="Basic and acidic residues" evidence="1">
    <location>
        <begin position="72"/>
        <end position="82"/>
    </location>
</feature>
<keyword evidence="2" id="KW-0732">Signal</keyword>
<keyword evidence="4" id="KW-1185">Reference proteome</keyword>
<proteinExistence type="predicted"/>
<name>A0AAD7EHK7_9AGAR</name>
<dbReference type="EMBL" id="JARIHO010000050">
    <property type="protein sequence ID" value="KAJ7321642.1"/>
    <property type="molecule type" value="Genomic_DNA"/>
</dbReference>
<evidence type="ECO:0000256" key="1">
    <source>
        <dbReference type="SAM" id="MobiDB-lite"/>
    </source>
</evidence>
<feature type="signal peptide" evidence="2">
    <location>
        <begin position="1"/>
        <end position="22"/>
    </location>
</feature>
<comment type="caution">
    <text evidence="3">The sequence shown here is derived from an EMBL/GenBank/DDBJ whole genome shotgun (WGS) entry which is preliminary data.</text>
</comment>
<evidence type="ECO:0000313" key="3">
    <source>
        <dbReference type="EMBL" id="KAJ7321642.1"/>
    </source>
</evidence>
<dbReference type="AlphaFoldDB" id="A0AAD7EHK7"/>
<feature type="compositionally biased region" description="Basic and acidic residues" evidence="1">
    <location>
        <begin position="91"/>
        <end position="103"/>
    </location>
</feature>
<evidence type="ECO:0000256" key="2">
    <source>
        <dbReference type="SAM" id="SignalP"/>
    </source>
</evidence>
<sequence length="140" mass="15335">MLASARFLVCFCSLLCTAPALALSLLAEHGTNVAPDLQERQDLGQAANIAELTGSHPESFFAGLFRRGDLEERQRGDPDWKRGSFTADSFPRGDLEERQRGDPNWEEVASPLTRFLVATSRSARGGVSTGRGDGHIWMET</sequence>
<reference evidence="3" key="1">
    <citation type="submission" date="2023-03" db="EMBL/GenBank/DDBJ databases">
        <title>Massive genome expansion in bonnet fungi (Mycena s.s.) driven by repeated elements and novel gene families across ecological guilds.</title>
        <authorList>
            <consortium name="Lawrence Berkeley National Laboratory"/>
            <person name="Harder C.B."/>
            <person name="Miyauchi S."/>
            <person name="Viragh M."/>
            <person name="Kuo A."/>
            <person name="Thoen E."/>
            <person name="Andreopoulos B."/>
            <person name="Lu D."/>
            <person name="Skrede I."/>
            <person name="Drula E."/>
            <person name="Henrissat B."/>
            <person name="Morin E."/>
            <person name="Kohler A."/>
            <person name="Barry K."/>
            <person name="LaButti K."/>
            <person name="Morin E."/>
            <person name="Salamov A."/>
            <person name="Lipzen A."/>
            <person name="Mereny Z."/>
            <person name="Hegedus B."/>
            <person name="Baldrian P."/>
            <person name="Stursova M."/>
            <person name="Weitz H."/>
            <person name="Taylor A."/>
            <person name="Grigoriev I.V."/>
            <person name="Nagy L.G."/>
            <person name="Martin F."/>
            <person name="Kauserud H."/>
        </authorList>
    </citation>
    <scope>NUCLEOTIDE SEQUENCE</scope>
    <source>
        <strain evidence="3">CBHHK002</strain>
    </source>
</reference>
<feature type="region of interest" description="Disordered" evidence="1">
    <location>
        <begin position="72"/>
        <end position="106"/>
    </location>
</feature>
<protein>
    <submittedName>
        <fullName evidence="3">Uncharacterized protein</fullName>
    </submittedName>
</protein>
<accession>A0AAD7EHK7</accession>
<dbReference type="Proteomes" id="UP001218218">
    <property type="component" value="Unassembled WGS sequence"/>
</dbReference>
<organism evidence="3 4">
    <name type="scientific">Mycena albidolilacea</name>
    <dbReference type="NCBI Taxonomy" id="1033008"/>
    <lineage>
        <taxon>Eukaryota</taxon>
        <taxon>Fungi</taxon>
        <taxon>Dikarya</taxon>
        <taxon>Basidiomycota</taxon>
        <taxon>Agaricomycotina</taxon>
        <taxon>Agaricomycetes</taxon>
        <taxon>Agaricomycetidae</taxon>
        <taxon>Agaricales</taxon>
        <taxon>Marasmiineae</taxon>
        <taxon>Mycenaceae</taxon>
        <taxon>Mycena</taxon>
    </lineage>
</organism>